<gene>
    <name evidence="3" type="ORF">KC19_12G049900</name>
</gene>
<dbReference type="InterPro" id="IPR038956">
    <property type="entry name" value="LEA_5"/>
</dbReference>
<dbReference type="InterPro" id="IPR000389">
    <property type="entry name" value="Small_hydrophilic_seed_prot"/>
</dbReference>
<evidence type="ECO:0000313" key="4">
    <source>
        <dbReference type="Proteomes" id="UP000822688"/>
    </source>
</evidence>
<dbReference type="Pfam" id="PF00477">
    <property type="entry name" value="LEA_5"/>
    <property type="match status" value="1"/>
</dbReference>
<comment type="similarity">
    <text evidence="1">Belongs to the small hydrophilic plant seed protein family.</text>
</comment>
<dbReference type="Proteomes" id="UP000822688">
    <property type="component" value="Chromosome 12"/>
</dbReference>
<dbReference type="EMBL" id="CM026433">
    <property type="protein sequence ID" value="KAG0553923.1"/>
    <property type="molecule type" value="Genomic_DNA"/>
</dbReference>
<name>A0A8T0G3W5_CERPU</name>
<dbReference type="GO" id="GO:0009737">
    <property type="term" value="P:response to abscisic acid"/>
    <property type="evidence" value="ECO:0007669"/>
    <property type="project" value="TreeGrafter"/>
</dbReference>
<dbReference type="AlphaFoldDB" id="A0A8T0G3W5"/>
<evidence type="ECO:0000256" key="1">
    <source>
        <dbReference type="ARBA" id="ARBA00006863"/>
    </source>
</evidence>
<sequence>MSGQDTQDLDARAAAGETVVPGGTGGKSLEAQQHLAEGRSKGGQARAEQLGHEGYVEMGKKGGSATNDMSGGEAAEAAGREIDESKFTNQ</sequence>
<proteinExistence type="inferred from homology"/>
<organism evidence="3 4">
    <name type="scientific">Ceratodon purpureus</name>
    <name type="common">Fire moss</name>
    <name type="synonym">Dicranum purpureum</name>
    <dbReference type="NCBI Taxonomy" id="3225"/>
    <lineage>
        <taxon>Eukaryota</taxon>
        <taxon>Viridiplantae</taxon>
        <taxon>Streptophyta</taxon>
        <taxon>Embryophyta</taxon>
        <taxon>Bryophyta</taxon>
        <taxon>Bryophytina</taxon>
        <taxon>Bryopsida</taxon>
        <taxon>Dicranidae</taxon>
        <taxon>Pseudoditrichales</taxon>
        <taxon>Ditrichaceae</taxon>
        <taxon>Ceratodon</taxon>
    </lineage>
</organism>
<evidence type="ECO:0000313" key="3">
    <source>
        <dbReference type="EMBL" id="KAG0553923.1"/>
    </source>
</evidence>
<feature type="compositionally biased region" description="Basic and acidic residues" evidence="2">
    <location>
        <begin position="78"/>
        <end position="90"/>
    </location>
</feature>
<dbReference type="GO" id="GO:0005829">
    <property type="term" value="C:cytosol"/>
    <property type="evidence" value="ECO:0007669"/>
    <property type="project" value="TreeGrafter"/>
</dbReference>
<feature type="region of interest" description="Disordered" evidence="2">
    <location>
        <begin position="1"/>
        <end position="30"/>
    </location>
</feature>
<dbReference type="PANTHER" id="PTHR34671:SF19">
    <property type="entry name" value="EMBRYONIC ABUNDANT PROTEIN 1"/>
    <property type="match status" value="1"/>
</dbReference>
<accession>A0A8T0G3W5</accession>
<evidence type="ECO:0000256" key="2">
    <source>
        <dbReference type="SAM" id="MobiDB-lite"/>
    </source>
</evidence>
<protein>
    <submittedName>
        <fullName evidence="3">Uncharacterized protein</fullName>
    </submittedName>
</protein>
<keyword evidence="4" id="KW-1185">Reference proteome</keyword>
<dbReference type="PROSITE" id="PS00431">
    <property type="entry name" value="SMALL_HYDR_PLANT_SEED"/>
    <property type="match status" value="1"/>
</dbReference>
<reference evidence="3" key="1">
    <citation type="submission" date="2020-06" db="EMBL/GenBank/DDBJ databases">
        <title>WGS assembly of Ceratodon purpureus strain R40.</title>
        <authorList>
            <person name="Carey S.B."/>
            <person name="Jenkins J."/>
            <person name="Shu S."/>
            <person name="Lovell J.T."/>
            <person name="Sreedasyam A."/>
            <person name="Maumus F."/>
            <person name="Tiley G.P."/>
            <person name="Fernandez-Pozo N."/>
            <person name="Barry K."/>
            <person name="Chen C."/>
            <person name="Wang M."/>
            <person name="Lipzen A."/>
            <person name="Daum C."/>
            <person name="Saski C.A."/>
            <person name="Payton A.C."/>
            <person name="Mcbreen J.C."/>
            <person name="Conrad R.E."/>
            <person name="Kollar L.M."/>
            <person name="Olsson S."/>
            <person name="Huttunen S."/>
            <person name="Landis J.B."/>
            <person name="Wickett N.J."/>
            <person name="Johnson M.G."/>
            <person name="Rensing S.A."/>
            <person name="Grimwood J."/>
            <person name="Schmutz J."/>
            <person name="Mcdaniel S.F."/>
        </authorList>
    </citation>
    <scope>NUCLEOTIDE SEQUENCE</scope>
    <source>
        <strain evidence="3">R40</strain>
    </source>
</reference>
<feature type="region of interest" description="Disordered" evidence="2">
    <location>
        <begin position="57"/>
        <end position="90"/>
    </location>
</feature>
<dbReference type="OrthoDB" id="540492at2759"/>
<dbReference type="InterPro" id="IPR022377">
    <property type="entry name" value="Sm_Hydphi_plant_seed_CS"/>
</dbReference>
<dbReference type="PANTHER" id="PTHR34671">
    <property type="entry name" value="EM-LIKE PROTEIN GEA1"/>
    <property type="match status" value="1"/>
</dbReference>
<comment type="caution">
    <text evidence="3">The sequence shown here is derived from an EMBL/GenBank/DDBJ whole genome shotgun (WGS) entry which is preliminary data.</text>
</comment>